<dbReference type="SUPFAM" id="SSF53850">
    <property type="entry name" value="Periplasmic binding protein-like II"/>
    <property type="match status" value="1"/>
</dbReference>
<dbReference type="RefSeq" id="WP_138197215.1">
    <property type="nucleotide sequence ID" value="NZ_VCIW01000021.1"/>
</dbReference>
<name>A0A5R9FZK5_9BACL</name>
<dbReference type="Proteomes" id="UP000309676">
    <property type="component" value="Unassembled WGS sequence"/>
</dbReference>
<dbReference type="PANTHER" id="PTHR43649">
    <property type="entry name" value="ARABINOSE-BINDING PROTEIN-RELATED"/>
    <property type="match status" value="1"/>
</dbReference>
<feature type="signal peptide" evidence="3">
    <location>
        <begin position="1"/>
        <end position="22"/>
    </location>
</feature>
<evidence type="ECO:0000256" key="2">
    <source>
        <dbReference type="SAM" id="MobiDB-lite"/>
    </source>
</evidence>
<dbReference type="OrthoDB" id="2644263at2"/>
<dbReference type="InterPro" id="IPR050490">
    <property type="entry name" value="Bact_solute-bd_prot1"/>
</dbReference>
<evidence type="ECO:0000256" key="3">
    <source>
        <dbReference type="SAM" id="SignalP"/>
    </source>
</evidence>
<protein>
    <submittedName>
        <fullName evidence="4">Extracellular solute-binding protein</fullName>
    </submittedName>
</protein>
<sequence length="557" mass="62083">MNKWAAGSLSVVLLGTVLSACADPTATQEETAQQGSTEPAAPAASAPPDPYKKFDPPIAMSTLYAIDESNAFPEGEDPENNPMHQLFLDEMGIDVKAKIVTTPSSREEKLQLAITSRDIPDFAIVNQSKLNQLIRGDMAEDLTDVYEKYASDNLREVLEQNGKKLFEPAMRDGKIYALPAPTTIYDYTPVLWVRKDWREKLGLPEPTTMEQVFDMAEKFTTDDPDGNGKNDTLGLYLNKDLNGVNFILNAFGVYPDTNNTNANMWIKDAQGNYFSGSTDPNAKPVFERLAKLYAMGGIDREFAIKDAAKANELIASNQIGIYFGQFFSPLWPLIDSKKNNPSAEWEAFSVPAAEGKGPYVPGVPHNAYGWVYVKEGFEHPEALVTMMNYISDGYGAPWLVEDGPTTFQQTYEKVASDPKYANKGLNNWMPLQIAGNINWGPVFKEAFDSGDKEGPAAKRADYLRMFQEGIDGWGWKKTYLEGYMKTEYDQVRYSDYSGPPTDTLTKTESILNKEKLEAYIAFIMGAREIESFDEFVATYNKLGGSKIADEMKAYDNE</sequence>
<proteinExistence type="predicted"/>
<keyword evidence="1 3" id="KW-0732">Signal</keyword>
<reference evidence="4 5" key="1">
    <citation type="submission" date="2019-05" db="EMBL/GenBank/DDBJ databases">
        <authorList>
            <person name="Narsing Rao M.P."/>
            <person name="Li W.J."/>
        </authorList>
    </citation>
    <scope>NUCLEOTIDE SEQUENCE [LARGE SCALE GENOMIC DNA]</scope>
    <source>
        <strain evidence="4 5">SYSU_K30003</strain>
    </source>
</reference>
<dbReference type="EMBL" id="VCIW01000021">
    <property type="protein sequence ID" value="TLS49497.1"/>
    <property type="molecule type" value="Genomic_DNA"/>
</dbReference>
<dbReference type="PROSITE" id="PS51257">
    <property type="entry name" value="PROKAR_LIPOPROTEIN"/>
    <property type="match status" value="1"/>
</dbReference>
<evidence type="ECO:0000313" key="4">
    <source>
        <dbReference type="EMBL" id="TLS49497.1"/>
    </source>
</evidence>
<evidence type="ECO:0000313" key="5">
    <source>
        <dbReference type="Proteomes" id="UP000309676"/>
    </source>
</evidence>
<gene>
    <name evidence="4" type="ORF">FE782_25640</name>
</gene>
<keyword evidence="5" id="KW-1185">Reference proteome</keyword>
<feature type="chain" id="PRO_5024417384" evidence="3">
    <location>
        <begin position="23"/>
        <end position="557"/>
    </location>
</feature>
<comment type="caution">
    <text evidence="4">The sequence shown here is derived from an EMBL/GenBank/DDBJ whole genome shotgun (WGS) entry which is preliminary data.</text>
</comment>
<feature type="region of interest" description="Disordered" evidence="2">
    <location>
        <begin position="25"/>
        <end position="52"/>
    </location>
</feature>
<accession>A0A5R9FZK5</accession>
<feature type="compositionally biased region" description="Polar residues" evidence="2">
    <location>
        <begin position="25"/>
        <end position="37"/>
    </location>
</feature>
<dbReference type="AlphaFoldDB" id="A0A5R9FZK5"/>
<evidence type="ECO:0000256" key="1">
    <source>
        <dbReference type="ARBA" id="ARBA00022729"/>
    </source>
</evidence>
<dbReference type="PANTHER" id="PTHR43649:SF33">
    <property type="entry name" value="POLYGALACTURONAN_RHAMNOGALACTURONAN-BINDING PROTEIN YTCQ"/>
    <property type="match status" value="1"/>
</dbReference>
<organism evidence="4 5">
    <name type="scientific">Paenibacillus antri</name>
    <dbReference type="NCBI Taxonomy" id="2582848"/>
    <lineage>
        <taxon>Bacteria</taxon>
        <taxon>Bacillati</taxon>
        <taxon>Bacillota</taxon>
        <taxon>Bacilli</taxon>
        <taxon>Bacillales</taxon>
        <taxon>Paenibacillaceae</taxon>
        <taxon>Paenibacillus</taxon>
    </lineage>
</organism>
<dbReference type="Gene3D" id="3.40.190.10">
    <property type="entry name" value="Periplasmic binding protein-like II"/>
    <property type="match status" value="2"/>
</dbReference>